<dbReference type="InterPro" id="IPR051050">
    <property type="entry name" value="Lipid_II_flippase_MurJ/MviN"/>
</dbReference>
<feature type="transmembrane region" description="Helical" evidence="10">
    <location>
        <begin position="166"/>
        <end position="187"/>
    </location>
</feature>
<dbReference type="PANTHER" id="PTHR47019">
    <property type="entry name" value="LIPID II FLIPPASE MURJ"/>
    <property type="match status" value="1"/>
</dbReference>
<keyword evidence="7 10" id="KW-0472">Membrane</keyword>
<keyword evidence="6 10" id="KW-1133">Transmembrane helix</keyword>
<feature type="transmembrane region" description="Helical" evidence="10">
    <location>
        <begin position="387"/>
        <end position="407"/>
    </location>
</feature>
<dbReference type="EMBL" id="CADCTQ010000325">
    <property type="protein sequence ID" value="CAA9282985.1"/>
    <property type="molecule type" value="Genomic_DNA"/>
</dbReference>
<dbReference type="PRINTS" id="PR01806">
    <property type="entry name" value="VIRFACTRMVIN"/>
</dbReference>
<evidence type="ECO:0000256" key="4">
    <source>
        <dbReference type="ARBA" id="ARBA00022960"/>
    </source>
</evidence>
<feature type="transmembrane region" description="Helical" evidence="10">
    <location>
        <begin position="445"/>
        <end position="470"/>
    </location>
</feature>
<evidence type="ECO:0008006" key="12">
    <source>
        <dbReference type="Google" id="ProtNLM"/>
    </source>
</evidence>
<evidence type="ECO:0000256" key="10">
    <source>
        <dbReference type="SAM" id="Phobius"/>
    </source>
</evidence>
<dbReference type="Pfam" id="PF03023">
    <property type="entry name" value="MurJ"/>
    <property type="match status" value="1"/>
</dbReference>
<proteinExistence type="inferred from homology"/>
<evidence type="ECO:0000313" key="11">
    <source>
        <dbReference type="EMBL" id="CAA9282985.1"/>
    </source>
</evidence>
<evidence type="ECO:0000256" key="6">
    <source>
        <dbReference type="ARBA" id="ARBA00022989"/>
    </source>
</evidence>
<keyword evidence="2" id="KW-1003">Cell membrane</keyword>
<accession>A0A6J4JND6</accession>
<feature type="transmembrane region" description="Helical" evidence="10">
    <location>
        <begin position="91"/>
        <end position="114"/>
    </location>
</feature>
<comment type="function">
    <text evidence="8">Involved in peptidoglycan biosynthesis. Transports lipid-linked peptidoglycan precursors from the inner to the outer leaflet of the cytoplasmic membrane.</text>
</comment>
<dbReference type="NCBIfam" id="TIGR01695">
    <property type="entry name" value="murJ_mviN"/>
    <property type="match status" value="1"/>
</dbReference>
<evidence type="ECO:0000256" key="9">
    <source>
        <dbReference type="ARBA" id="ARBA00061532"/>
    </source>
</evidence>
<dbReference type="PANTHER" id="PTHR47019:SF1">
    <property type="entry name" value="LIPID II FLIPPASE MURJ"/>
    <property type="match status" value="1"/>
</dbReference>
<gene>
    <name evidence="11" type="ORF">AVDCRST_MAG56-4000</name>
</gene>
<feature type="transmembrane region" description="Helical" evidence="10">
    <location>
        <begin position="51"/>
        <end position="70"/>
    </location>
</feature>
<feature type="transmembrane region" description="Helical" evidence="10">
    <location>
        <begin position="359"/>
        <end position="381"/>
    </location>
</feature>
<feature type="transmembrane region" description="Helical" evidence="10">
    <location>
        <begin position="276"/>
        <end position="296"/>
    </location>
</feature>
<keyword evidence="5" id="KW-0573">Peptidoglycan synthesis</keyword>
<keyword evidence="4" id="KW-0133">Cell shape</keyword>
<feature type="transmembrane region" description="Helical" evidence="10">
    <location>
        <begin position="482"/>
        <end position="503"/>
    </location>
</feature>
<dbReference type="GO" id="GO:0034204">
    <property type="term" value="P:lipid translocation"/>
    <property type="evidence" value="ECO:0007669"/>
    <property type="project" value="TreeGrafter"/>
</dbReference>
<feature type="transmembrane region" description="Helical" evidence="10">
    <location>
        <begin position="193"/>
        <end position="214"/>
    </location>
</feature>
<name>A0A6J4JND6_9SPHI</name>
<comment type="subcellular location">
    <subcellularLocation>
        <location evidence="1">Cell membrane</location>
        <topology evidence="1">Multi-pass membrane protein</topology>
    </subcellularLocation>
</comment>
<dbReference type="GO" id="GO:0009252">
    <property type="term" value="P:peptidoglycan biosynthetic process"/>
    <property type="evidence" value="ECO:0007669"/>
    <property type="project" value="UniProtKB-KW"/>
</dbReference>
<comment type="similarity">
    <text evidence="9">Belongs to the MurJ/MviN family.</text>
</comment>
<feature type="transmembrane region" description="Helical" evidence="10">
    <location>
        <begin position="414"/>
        <end position="433"/>
    </location>
</feature>
<dbReference type="InterPro" id="IPR004268">
    <property type="entry name" value="MurJ"/>
</dbReference>
<evidence type="ECO:0000256" key="3">
    <source>
        <dbReference type="ARBA" id="ARBA00022692"/>
    </source>
</evidence>
<reference evidence="11" key="1">
    <citation type="submission" date="2020-02" db="EMBL/GenBank/DDBJ databases">
        <authorList>
            <person name="Meier V. D."/>
        </authorList>
    </citation>
    <scope>NUCLEOTIDE SEQUENCE</scope>
    <source>
        <strain evidence="11">AVDCRST_MAG56</strain>
    </source>
</reference>
<dbReference type="GO" id="GO:0008360">
    <property type="term" value="P:regulation of cell shape"/>
    <property type="evidence" value="ECO:0007669"/>
    <property type="project" value="UniProtKB-KW"/>
</dbReference>
<evidence type="ECO:0000256" key="2">
    <source>
        <dbReference type="ARBA" id="ARBA00022475"/>
    </source>
</evidence>
<evidence type="ECO:0000256" key="1">
    <source>
        <dbReference type="ARBA" id="ARBA00004651"/>
    </source>
</evidence>
<feature type="transmembrane region" description="Helical" evidence="10">
    <location>
        <begin position="134"/>
        <end position="154"/>
    </location>
</feature>
<feature type="transmembrane region" description="Helical" evidence="10">
    <location>
        <begin position="316"/>
        <end position="338"/>
    </location>
</feature>
<evidence type="ECO:0000256" key="5">
    <source>
        <dbReference type="ARBA" id="ARBA00022984"/>
    </source>
</evidence>
<dbReference type="GO" id="GO:0015648">
    <property type="term" value="F:lipid-linked peptidoglycan transporter activity"/>
    <property type="evidence" value="ECO:0007669"/>
    <property type="project" value="TreeGrafter"/>
</dbReference>
<evidence type="ECO:0000256" key="8">
    <source>
        <dbReference type="ARBA" id="ARBA00060041"/>
    </source>
</evidence>
<dbReference type="AlphaFoldDB" id="A0A6J4JND6"/>
<dbReference type="GO" id="GO:0005886">
    <property type="term" value="C:plasma membrane"/>
    <property type="evidence" value="ECO:0007669"/>
    <property type="project" value="UniProtKB-SubCell"/>
</dbReference>
<keyword evidence="3 10" id="KW-0812">Transmembrane</keyword>
<organism evidence="11">
    <name type="scientific">uncultured Cytophagales bacterium</name>
    <dbReference type="NCBI Taxonomy" id="158755"/>
    <lineage>
        <taxon>Bacteria</taxon>
        <taxon>Pseudomonadati</taxon>
        <taxon>Bacteroidota</taxon>
        <taxon>Sphingobacteriia</taxon>
        <taxon>Sphingobacteriales</taxon>
        <taxon>environmental samples</taxon>
    </lineage>
</organism>
<sequence>MVNLLVDKVKQNPIIRSSVGIIAVTMGVKALGYVEKIVLAYYFGTSYQVDVYNLVIAIVLSVFIFFREIVEPGFLTSFLRAIRDDNPLEAWSLFNTVGRYLLLITVALTALVFFFPEKVVDVFAPGFTGEKRELSVQVIRVAFPASIFLVLSALTNITLNSLKKFALPASADLAFKASVLAGLFLFYRYWGLYAAIAGLVAGAFFKLLIHLLALRKRLAFRKVPPVQPVYLSNAWQLTWPLLIGVSFSQLSTLADNLFASYLQEGAISALSYARKVVDLPILVFPYILSIVVFPYFSELALARDGEKQSALLTQSLAWITLLFLPLSVFFFAFSLDIVEIMFMRGAFTQHSAALTAKPLAFYATGMVFFALETVLVIFYYANSNTRTPIFVGICCAIGDILLTYIFINTIGYAGIALSLAIAKAVKVIVLLFLLKNSIAIRYRTIWAFCGRVAVACIVLVLTLLAAGYLRADALHASTLEKALFLIVAFCSGGLMYALTLFLLKLNRSPLVNKAVLK</sequence>
<evidence type="ECO:0000256" key="7">
    <source>
        <dbReference type="ARBA" id="ARBA00023136"/>
    </source>
</evidence>
<protein>
    <recommendedName>
        <fullName evidence="12">Lipid II flippase MurJ</fullName>
    </recommendedName>
</protein>